<feature type="signal peptide" evidence="1">
    <location>
        <begin position="1"/>
        <end position="22"/>
    </location>
</feature>
<evidence type="ECO:0000313" key="2">
    <source>
        <dbReference type="EMBL" id="KRF81082.1"/>
    </source>
</evidence>
<dbReference type="OrthoDB" id="7837946at2759"/>
<accession>A0A0Q9W8K8</accession>
<dbReference type="InParanoid" id="A0A0Q9W8K8"/>
<reference evidence="2 3" key="1">
    <citation type="journal article" date="2007" name="Nature">
        <title>Evolution of genes and genomes on the Drosophila phylogeny.</title>
        <authorList>
            <consortium name="Drosophila 12 Genomes Consortium"/>
            <person name="Clark A.G."/>
            <person name="Eisen M.B."/>
            <person name="Smith D.R."/>
            <person name="Bergman C.M."/>
            <person name="Oliver B."/>
            <person name="Markow T.A."/>
            <person name="Kaufman T.C."/>
            <person name="Kellis M."/>
            <person name="Gelbart W."/>
            <person name="Iyer V.N."/>
            <person name="Pollard D.A."/>
            <person name="Sackton T.B."/>
            <person name="Larracuente A.M."/>
            <person name="Singh N.D."/>
            <person name="Abad J.P."/>
            <person name="Abt D.N."/>
            <person name="Adryan B."/>
            <person name="Aguade M."/>
            <person name="Akashi H."/>
            <person name="Anderson W.W."/>
            <person name="Aquadro C.F."/>
            <person name="Ardell D.H."/>
            <person name="Arguello R."/>
            <person name="Artieri C.G."/>
            <person name="Barbash D.A."/>
            <person name="Barker D."/>
            <person name="Barsanti P."/>
            <person name="Batterham P."/>
            <person name="Batzoglou S."/>
            <person name="Begun D."/>
            <person name="Bhutkar A."/>
            <person name="Blanco E."/>
            <person name="Bosak S.A."/>
            <person name="Bradley R.K."/>
            <person name="Brand A.D."/>
            <person name="Brent M.R."/>
            <person name="Brooks A.N."/>
            <person name="Brown R.H."/>
            <person name="Butlin R.K."/>
            <person name="Caggese C."/>
            <person name="Calvi B.R."/>
            <person name="Bernardo de Carvalho A."/>
            <person name="Caspi A."/>
            <person name="Castrezana S."/>
            <person name="Celniker S.E."/>
            <person name="Chang J.L."/>
            <person name="Chapple C."/>
            <person name="Chatterji S."/>
            <person name="Chinwalla A."/>
            <person name="Civetta A."/>
            <person name="Clifton S.W."/>
            <person name="Comeron J.M."/>
            <person name="Costello J.C."/>
            <person name="Coyne J.A."/>
            <person name="Daub J."/>
            <person name="David R.G."/>
            <person name="Delcher A.L."/>
            <person name="Delehaunty K."/>
            <person name="Do C.B."/>
            <person name="Ebling H."/>
            <person name="Edwards K."/>
            <person name="Eickbush T."/>
            <person name="Evans J.D."/>
            <person name="Filipski A."/>
            <person name="Findeiss S."/>
            <person name="Freyhult E."/>
            <person name="Fulton L."/>
            <person name="Fulton R."/>
            <person name="Garcia A.C."/>
            <person name="Gardiner A."/>
            <person name="Garfield D.A."/>
            <person name="Garvin B.E."/>
            <person name="Gibson G."/>
            <person name="Gilbert D."/>
            <person name="Gnerre S."/>
            <person name="Godfrey J."/>
            <person name="Good R."/>
            <person name="Gotea V."/>
            <person name="Gravely B."/>
            <person name="Greenberg A.J."/>
            <person name="Griffiths-Jones S."/>
            <person name="Gross S."/>
            <person name="Guigo R."/>
            <person name="Gustafson E.A."/>
            <person name="Haerty W."/>
            <person name="Hahn M.W."/>
            <person name="Halligan D.L."/>
            <person name="Halpern A.L."/>
            <person name="Halter G.M."/>
            <person name="Han M.V."/>
            <person name="Heger A."/>
            <person name="Hillier L."/>
            <person name="Hinrichs A.S."/>
            <person name="Holmes I."/>
            <person name="Hoskins R.A."/>
            <person name="Hubisz M.J."/>
            <person name="Hultmark D."/>
            <person name="Huntley M.A."/>
            <person name="Jaffe D.B."/>
            <person name="Jagadeeshan S."/>
            <person name="Jeck W.R."/>
            <person name="Johnson J."/>
            <person name="Jones C.D."/>
            <person name="Jordan W.C."/>
            <person name="Karpen G.H."/>
            <person name="Kataoka E."/>
            <person name="Keightley P.D."/>
            <person name="Kheradpour P."/>
            <person name="Kirkness E.F."/>
            <person name="Koerich L.B."/>
            <person name="Kristiansen K."/>
            <person name="Kudrna D."/>
            <person name="Kulathinal R.J."/>
            <person name="Kumar S."/>
            <person name="Kwok R."/>
            <person name="Lander E."/>
            <person name="Langley C.H."/>
            <person name="Lapoint R."/>
            <person name="Lazzaro B.P."/>
            <person name="Lee S.J."/>
            <person name="Levesque L."/>
            <person name="Li R."/>
            <person name="Lin C.F."/>
            <person name="Lin M.F."/>
            <person name="Lindblad-Toh K."/>
            <person name="Llopart A."/>
            <person name="Long M."/>
            <person name="Low L."/>
            <person name="Lozovsky E."/>
            <person name="Lu J."/>
            <person name="Luo M."/>
            <person name="Machado C.A."/>
            <person name="Makalowski W."/>
            <person name="Marzo M."/>
            <person name="Matsuda M."/>
            <person name="Matzkin L."/>
            <person name="McAllister B."/>
            <person name="McBride C.S."/>
            <person name="McKernan B."/>
            <person name="McKernan K."/>
            <person name="Mendez-Lago M."/>
            <person name="Minx P."/>
            <person name="Mollenhauer M.U."/>
            <person name="Montooth K."/>
            <person name="Mount S.M."/>
            <person name="Mu X."/>
            <person name="Myers E."/>
            <person name="Negre B."/>
            <person name="Newfeld S."/>
            <person name="Nielsen R."/>
            <person name="Noor M.A."/>
            <person name="O'Grady P."/>
            <person name="Pachter L."/>
            <person name="Papaceit M."/>
            <person name="Parisi M.J."/>
            <person name="Parisi M."/>
            <person name="Parts L."/>
            <person name="Pedersen J.S."/>
            <person name="Pesole G."/>
            <person name="Phillippy A.M."/>
            <person name="Ponting C.P."/>
            <person name="Pop M."/>
            <person name="Porcelli D."/>
            <person name="Powell J.R."/>
            <person name="Prohaska S."/>
            <person name="Pruitt K."/>
            <person name="Puig M."/>
            <person name="Quesneville H."/>
            <person name="Ram K.R."/>
            <person name="Rand D."/>
            <person name="Rasmussen M.D."/>
            <person name="Reed L.K."/>
            <person name="Reenan R."/>
            <person name="Reily A."/>
            <person name="Remington K.A."/>
            <person name="Rieger T.T."/>
            <person name="Ritchie M.G."/>
            <person name="Robin C."/>
            <person name="Rogers Y.H."/>
            <person name="Rohde C."/>
            <person name="Rozas J."/>
            <person name="Rubenfield M.J."/>
            <person name="Ruiz A."/>
            <person name="Russo S."/>
            <person name="Salzberg S.L."/>
            <person name="Sanchez-Gracia A."/>
            <person name="Saranga D.J."/>
            <person name="Sato H."/>
            <person name="Schaeffer S.W."/>
            <person name="Schatz M.C."/>
            <person name="Schlenke T."/>
            <person name="Schwartz R."/>
            <person name="Segarra C."/>
            <person name="Singh R.S."/>
            <person name="Sirot L."/>
            <person name="Sirota M."/>
            <person name="Sisneros N.B."/>
            <person name="Smith C.D."/>
            <person name="Smith T.F."/>
            <person name="Spieth J."/>
            <person name="Stage D.E."/>
            <person name="Stark A."/>
            <person name="Stephan W."/>
            <person name="Strausberg R.L."/>
            <person name="Strempel S."/>
            <person name="Sturgill D."/>
            <person name="Sutton G."/>
            <person name="Sutton G.G."/>
            <person name="Tao W."/>
            <person name="Teichmann S."/>
            <person name="Tobari Y.N."/>
            <person name="Tomimura Y."/>
            <person name="Tsolas J.M."/>
            <person name="Valente V.L."/>
            <person name="Venter E."/>
            <person name="Venter J.C."/>
            <person name="Vicario S."/>
            <person name="Vieira F.G."/>
            <person name="Vilella A.J."/>
            <person name="Villasante A."/>
            <person name="Walenz B."/>
            <person name="Wang J."/>
            <person name="Wasserman M."/>
            <person name="Watts T."/>
            <person name="Wilson D."/>
            <person name="Wilson R.K."/>
            <person name="Wing R.A."/>
            <person name="Wolfner M.F."/>
            <person name="Wong A."/>
            <person name="Wong G.K."/>
            <person name="Wu C.I."/>
            <person name="Wu G."/>
            <person name="Yamamoto D."/>
            <person name="Yang H.P."/>
            <person name="Yang S.P."/>
            <person name="Yorke J.A."/>
            <person name="Yoshida K."/>
            <person name="Zdobnov E."/>
            <person name="Zhang P."/>
            <person name="Zhang Y."/>
            <person name="Zimin A.V."/>
            <person name="Baldwin J."/>
            <person name="Abdouelleil A."/>
            <person name="Abdulkadir J."/>
            <person name="Abebe A."/>
            <person name="Abera B."/>
            <person name="Abreu J."/>
            <person name="Acer S.C."/>
            <person name="Aftuck L."/>
            <person name="Alexander A."/>
            <person name="An P."/>
            <person name="Anderson E."/>
            <person name="Anderson S."/>
            <person name="Arachi H."/>
            <person name="Azer M."/>
            <person name="Bachantsang P."/>
            <person name="Barry A."/>
            <person name="Bayul T."/>
            <person name="Berlin A."/>
            <person name="Bessette D."/>
            <person name="Bloom T."/>
            <person name="Blye J."/>
            <person name="Boguslavskiy L."/>
            <person name="Bonnet C."/>
            <person name="Boukhgalter B."/>
            <person name="Bourzgui I."/>
            <person name="Brown A."/>
            <person name="Cahill P."/>
            <person name="Channer S."/>
            <person name="Cheshatsang Y."/>
            <person name="Chuda L."/>
            <person name="Citroen M."/>
            <person name="Collymore A."/>
            <person name="Cooke P."/>
            <person name="Costello M."/>
            <person name="D'Aco K."/>
            <person name="Daza R."/>
            <person name="De Haan G."/>
            <person name="DeGray S."/>
            <person name="DeMaso C."/>
            <person name="Dhargay N."/>
            <person name="Dooley K."/>
            <person name="Dooley E."/>
            <person name="Doricent M."/>
            <person name="Dorje P."/>
            <person name="Dorjee K."/>
            <person name="Dupes A."/>
            <person name="Elong R."/>
            <person name="Falk J."/>
            <person name="Farina A."/>
            <person name="Faro S."/>
            <person name="Ferguson D."/>
            <person name="Fisher S."/>
            <person name="Foley C.D."/>
            <person name="Franke A."/>
            <person name="Friedrich D."/>
            <person name="Gadbois L."/>
            <person name="Gearin G."/>
            <person name="Gearin C.R."/>
            <person name="Giannoukos G."/>
            <person name="Goode T."/>
            <person name="Graham J."/>
            <person name="Grandbois E."/>
            <person name="Grewal S."/>
            <person name="Gyaltsen K."/>
            <person name="Hafez N."/>
            <person name="Hagos B."/>
            <person name="Hall J."/>
            <person name="Henson C."/>
            <person name="Hollinger A."/>
            <person name="Honan T."/>
            <person name="Huard M.D."/>
            <person name="Hughes L."/>
            <person name="Hurhula B."/>
            <person name="Husby M.E."/>
            <person name="Kamat A."/>
            <person name="Kanga B."/>
            <person name="Kashin S."/>
            <person name="Khazanovich D."/>
            <person name="Kisner P."/>
            <person name="Lance K."/>
            <person name="Lara M."/>
            <person name="Lee W."/>
            <person name="Lennon N."/>
            <person name="Letendre F."/>
            <person name="LeVine R."/>
            <person name="Lipovsky A."/>
            <person name="Liu X."/>
            <person name="Liu J."/>
            <person name="Liu S."/>
            <person name="Lokyitsang T."/>
            <person name="Lokyitsang Y."/>
            <person name="Lubonja R."/>
            <person name="Lui A."/>
            <person name="MacDonald P."/>
            <person name="Magnisalis V."/>
            <person name="Maru K."/>
            <person name="Matthews C."/>
            <person name="McCusker W."/>
            <person name="McDonough S."/>
            <person name="Mehta T."/>
            <person name="Meldrim J."/>
            <person name="Meneus L."/>
            <person name="Mihai O."/>
            <person name="Mihalev A."/>
            <person name="Mihova T."/>
            <person name="Mittelman R."/>
            <person name="Mlenga V."/>
            <person name="Montmayeur A."/>
            <person name="Mulrain L."/>
            <person name="Navidi A."/>
            <person name="Naylor J."/>
            <person name="Negash T."/>
            <person name="Nguyen T."/>
            <person name="Nguyen N."/>
            <person name="Nicol R."/>
            <person name="Norbu C."/>
            <person name="Norbu N."/>
            <person name="Novod N."/>
            <person name="O'Neill B."/>
            <person name="Osman S."/>
            <person name="Markiewicz E."/>
            <person name="Oyono O.L."/>
            <person name="Patti C."/>
            <person name="Phunkhang P."/>
            <person name="Pierre F."/>
            <person name="Priest M."/>
            <person name="Raghuraman S."/>
            <person name="Rege F."/>
            <person name="Reyes R."/>
            <person name="Rise C."/>
            <person name="Rogov P."/>
            <person name="Ross K."/>
            <person name="Ryan E."/>
            <person name="Settipalli S."/>
            <person name="Shea T."/>
            <person name="Sherpa N."/>
            <person name="Shi L."/>
            <person name="Shih D."/>
            <person name="Sparrow T."/>
            <person name="Spaulding J."/>
            <person name="Stalker J."/>
            <person name="Stange-Thomann N."/>
            <person name="Stavropoulos S."/>
            <person name="Stone C."/>
            <person name="Strader C."/>
            <person name="Tesfaye S."/>
            <person name="Thomson T."/>
            <person name="Thoulutsang Y."/>
            <person name="Thoulutsang D."/>
            <person name="Topham K."/>
            <person name="Topping I."/>
            <person name="Tsamla T."/>
            <person name="Vassiliev H."/>
            <person name="Vo A."/>
            <person name="Wangchuk T."/>
            <person name="Wangdi T."/>
            <person name="Weiand M."/>
            <person name="Wilkinson J."/>
            <person name="Wilson A."/>
            <person name="Yadav S."/>
            <person name="Young G."/>
            <person name="Yu Q."/>
            <person name="Zembek L."/>
            <person name="Zhong D."/>
            <person name="Zimmer A."/>
            <person name="Zwirko Z."/>
            <person name="Jaffe D.B."/>
            <person name="Alvarez P."/>
            <person name="Brockman W."/>
            <person name="Butler J."/>
            <person name="Chin C."/>
            <person name="Gnerre S."/>
            <person name="Grabherr M."/>
            <person name="Kleber M."/>
            <person name="Mauceli E."/>
            <person name="MacCallum I."/>
        </authorList>
    </citation>
    <scope>NUCLEOTIDE SEQUENCE [LARGE SCALE GENOMIC DNA]</scope>
    <source>
        <strain evidence="3">Tucson 15010-1051.87</strain>
    </source>
</reference>
<dbReference type="EMBL" id="CH940649">
    <property type="protein sequence ID" value="KRF81082.1"/>
    <property type="molecule type" value="Genomic_DNA"/>
</dbReference>
<dbReference type="InterPro" id="IPR010512">
    <property type="entry name" value="DUF1091"/>
</dbReference>
<gene>
    <name evidence="2" type="primary">Dvir\GJ26862</name>
    <name evidence="2" type="ORF">Dvir_GJ26862</name>
</gene>
<feature type="chain" id="PRO_5006386556" evidence="1">
    <location>
        <begin position="23"/>
        <end position="156"/>
    </location>
</feature>
<dbReference type="Proteomes" id="UP000008792">
    <property type="component" value="Unassembled WGS sequence"/>
</dbReference>
<evidence type="ECO:0000313" key="3">
    <source>
        <dbReference type="Proteomes" id="UP000008792"/>
    </source>
</evidence>
<sequence length="156" mass="18334">MSGWLRFLTYLALSTLSLEAVAIQQRNFRFIISDFYFKPTVAGFFESINWKLHNYSSISAFLILERNVDELEMETSLDMLRPNKQLMRLYHIRLDACQFLTTIHKNRIFNLFAKSVNRGSNGLLKCPLIAFGHQKILEKREIRLKTILKRSSEMIV</sequence>
<keyword evidence="3" id="KW-1185">Reference proteome</keyword>
<proteinExistence type="predicted"/>
<dbReference type="AlphaFoldDB" id="A0A0Q9W8K8"/>
<name>A0A0Q9W8K8_DROVI</name>
<keyword evidence="1" id="KW-0732">Signal</keyword>
<evidence type="ECO:0000256" key="1">
    <source>
        <dbReference type="SAM" id="SignalP"/>
    </source>
</evidence>
<protein>
    <submittedName>
        <fullName evidence="2">Uncharacterized protein</fullName>
    </submittedName>
</protein>
<organism evidence="2 3">
    <name type="scientific">Drosophila virilis</name>
    <name type="common">Fruit fly</name>
    <dbReference type="NCBI Taxonomy" id="7244"/>
    <lineage>
        <taxon>Eukaryota</taxon>
        <taxon>Metazoa</taxon>
        <taxon>Ecdysozoa</taxon>
        <taxon>Arthropoda</taxon>
        <taxon>Hexapoda</taxon>
        <taxon>Insecta</taxon>
        <taxon>Pterygota</taxon>
        <taxon>Neoptera</taxon>
        <taxon>Endopterygota</taxon>
        <taxon>Diptera</taxon>
        <taxon>Brachycera</taxon>
        <taxon>Muscomorpha</taxon>
        <taxon>Ephydroidea</taxon>
        <taxon>Drosophilidae</taxon>
        <taxon>Drosophila</taxon>
    </lineage>
</organism>
<dbReference type="Pfam" id="PF06477">
    <property type="entry name" value="DUF1091"/>
    <property type="match status" value="1"/>
</dbReference>